<accession>A0AAV4HXE7</accession>
<keyword evidence="4" id="KW-0804">Transcription</keyword>
<evidence type="ECO:0000259" key="8">
    <source>
        <dbReference type="PROSITE" id="PS50888"/>
    </source>
</evidence>
<dbReference type="GO" id="GO:0046983">
    <property type="term" value="F:protein dimerization activity"/>
    <property type="evidence" value="ECO:0007669"/>
    <property type="project" value="InterPro"/>
</dbReference>
<dbReference type="GO" id="GO:0000981">
    <property type="term" value="F:DNA-binding transcription factor activity, RNA polymerase II-specific"/>
    <property type="evidence" value="ECO:0007669"/>
    <property type="project" value="TreeGrafter"/>
</dbReference>
<keyword evidence="10" id="KW-1185">Reference proteome</keyword>
<proteinExistence type="predicted"/>
<dbReference type="PANTHER" id="PTHR11969">
    <property type="entry name" value="MAX DIMERIZATION, MAD"/>
    <property type="match status" value="1"/>
</dbReference>
<evidence type="ECO:0000313" key="9">
    <source>
        <dbReference type="EMBL" id="GFS01376.1"/>
    </source>
</evidence>
<evidence type="ECO:0000256" key="2">
    <source>
        <dbReference type="ARBA" id="ARBA00023015"/>
    </source>
</evidence>
<reference evidence="9 10" key="1">
    <citation type="journal article" date="2021" name="Elife">
        <title>Chloroplast acquisition without the gene transfer in kleptoplastic sea slugs, Plakobranchus ocellatus.</title>
        <authorList>
            <person name="Maeda T."/>
            <person name="Takahashi S."/>
            <person name="Yoshida T."/>
            <person name="Shimamura S."/>
            <person name="Takaki Y."/>
            <person name="Nagai Y."/>
            <person name="Toyoda A."/>
            <person name="Suzuki Y."/>
            <person name="Arimoto A."/>
            <person name="Ishii H."/>
            <person name="Satoh N."/>
            <person name="Nishiyama T."/>
            <person name="Hasebe M."/>
            <person name="Maruyama T."/>
            <person name="Minagawa J."/>
            <person name="Obokata J."/>
            <person name="Shigenobu S."/>
        </authorList>
    </citation>
    <scope>NUCLEOTIDE SEQUENCE [LARGE SCALE GENOMIC DNA]</scope>
</reference>
<feature type="region of interest" description="Disordered" evidence="7">
    <location>
        <begin position="15"/>
        <end position="74"/>
    </location>
</feature>
<evidence type="ECO:0000256" key="1">
    <source>
        <dbReference type="ARBA" id="ARBA00004123"/>
    </source>
</evidence>
<name>A0AAV4HXE7_9GAST</name>
<feature type="compositionally biased region" description="Polar residues" evidence="7">
    <location>
        <begin position="297"/>
        <end position="309"/>
    </location>
</feature>
<dbReference type="InterPro" id="IPR011598">
    <property type="entry name" value="bHLH_dom"/>
</dbReference>
<dbReference type="PROSITE" id="PS50888">
    <property type="entry name" value="BHLH"/>
    <property type="match status" value="1"/>
</dbReference>
<comment type="subcellular location">
    <subcellularLocation>
        <location evidence="1">Nucleus</location>
    </subcellularLocation>
</comment>
<feature type="region of interest" description="Disordered" evidence="7">
    <location>
        <begin position="182"/>
        <end position="309"/>
    </location>
</feature>
<evidence type="ECO:0000256" key="4">
    <source>
        <dbReference type="ARBA" id="ARBA00023163"/>
    </source>
</evidence>
<dbReference type="GO" id="GO:0005634">
    <property type="term" value="C:nucleus"/>
    <property type="evidence" value="ECO:0007669"/>
    <property type="project" value="UniProtKB-SubCell"/>
</dbReference>
<keyword evidence="6" id="KW-0175">Coiled coil</keyword>
<feature type="compositionally biased region" description="Polar residues" evidence="7">
    <location>
        <begin position="245"/>
        <end position="266"/>
    </location>
</feature>
<dbReference type="Gene3D" id="4.10.280.10">
    <property type="entry name" value="Helix-loop-helix DNA-binding domain"/>
    <property type="match status" value="1"/>
</dbReference>
<dbReference type="GO" id="GO:0000978">
    <property type="term" value="F:RNA polymerase II cis-regulatory region sequence-specific DNA binding"/>
    <property type="evidence" value="ECO:0007669"/>
    <property type="project" value="TreeGrafter"/>
</dbReference>
<feature type="coiled-coil region" evidence="6">
    <location>
        <begin position="112"/>
        <end position="139"/>
    </location>
</feature>
<dbReference type="InterPro" id="IPR036638">
    <property type="entry name" value="HLH_DNA-bd_sf"/>
</dbReference>
<dbReference type="AlphaFoldDB" id="A0AAV4HXE7"/>
<gene>
    <name evidence="9" type="ORF">ElyMa_006421700</name>
</gene>
<dbReference type="PANTHER" id="PTHR11969:SF54">
    <property type="entry name" value="MAD-LIKE PROTEIN 1"/>
    <property type="match status" value="1"/>
</dbReference>
<dbReference type="Proteomes" id="UP000762676">
    <property type="component" value="Unassembled WGS sequence"/>
</dbReference>
<dbReference type="EMBL" id="BMAT01012888">
    <property type="protein sequence ID" value="GFS01376.1"/>
    <property type="molecule type" value="Genomic_DNA"/>
</dbReference>
<evidence type="ECO:0000313" key="10">
    <source>
        <dbReference type="Proteomes" id="UP000762676"/>
    </source>
</evidence>
<keyword evidence="5" id="KW-0539">Nucleus</keyword>
<dbReference type="SUPFAM" id="SSF47459">
    <property type="entry name" value="HLH, helix-loop-helix DNA-binding domain"/>
    <property type="match status" value="1"/>
</dbReference>
<evidence type="ECO:0000256" key="7">
    <source>
        <dbReference type="SAM" id="MobiDB-lite"/>
    </source>
</evidence>
<comment type="caution">
    <text evidence="9">The sequence shown here is derived from an EMBL/GenBank/DDBJ whole genome shotgun (WGS) entry which is preliminary data.</text>
</comment>
<dbReference type="SMART" id="SM00353">
    <property type="entry name" value="HLH"/>
    <property type="match status" value="1"/>
</dbReference>
<evidence type="ECO:0000256" key="3">
    <source>
        <dbReference type="ARBA" id="ARBA00023125"/>
    </source>
</evidence>
<dbReference type="Pfam" id="PF00010">
    <property type="entry name" value="HLH"/>
    <property type="match status" value="1"/>
</dbReference>
<evidence type="ECO:0000256" key="6">
    <source>
        <dbReference type="SAM" id="Coils"/>
    </source>
</evidence>
<organism evidence="9 10">
    <name type="scientific">Elysia marginata</name>
    <dbReference type="NCBI Taxonomy" id="1093978"/>
    <lineage>
        <taxon>Eukaryota</taxon>
        <taxon>Metazoa</taxon>
        <taxon>Spiralia</taxon>
        <taxon>Lophotrochozoa</taxon>
        <taxon>Mollusca</taxon>
        <taxon>Gastropoda</taxon>
        <taxon>Heterobranchia</taxon>
        <taxon>Euthyneura</taxon>
        <taxon>Panpulmonata</taxon>
        <taxon>Sacoglossa</taxon>
        <taxon>Placobranchoidea</taxon>
        <taxon>Plakobranchidae</taxon>
        <taxon>Elysia</taxon>
    </lineage>
</organism>
<feature type="compositionally biased region" description="Polar residues" evidence="7">
    <location>
        <begin position="45"/>
        <end position="56"/>
    </location>
</feature>
<evidence type="ECO:0000256" key="5">
    <source>
        <dbReference type="ARBA" id="ARBA00023242"/>
    </source>
</evidence>
<feature type="domain" description="BHLH" evidence="8">
    <location>
        <begin position="64"/>
        <end position="115"/>
    </location>
</feature>
<protein>
    <submittedName>
        <fullName evidence="9">MAX-binding protein MNT</fullName>
    </submittedName>
</protein>
<feature type="region of interest" description="Disordered" evidence="7">
    <location>
        <begin position="407"/>
        <end position="428"/>
    </location>
</feature>
<keyword evidence="3" id="KW-0238">DNA-binding</keyword>
<sequence length="875" mass="91328">MDLLLQAAKVLELEQSSDVGSDRVSPRSTRGPFFQPTPRSRGENSENSDGSLSYSENGLVGGEDDVPLADRRRAGGRKQLRECFSQLQQVVPSLENKRVATQSILQGAIKHIKNLKKKDVEQEREIQMLAKRKSELKKKYDIEFNKCTEEEHRAAEVILQVIRSKSRSGPIPPRAAVAARLEVEEDDGHTSDSTTTASEGPCNDGDFSDDEVNPGPLQPSAYPVRLERKRKMETGGPGRAHSNVRGESSSQQPGLVSSGSKPYQHTSSSSVSSSSLALKQMLEQKKRNQESVPLPSGSKQSPRDGQTSAKVENLVSSFRPVAPALGNMVRGAALAPPAHTKATKGLAKSASSLTSSYPMISNHLAASIYKPVNLSPSVMLQQDKAQPSVSPLVDVWTTSSKSLLGTKAAPDVRSSPVTPVKMTDPDLSSSMMLRADGSGTKLLQSNLPTFTGPTPLPPIFTTTTLALPNSIPSAGTPIVASPNNTKLQLHQNFPTGLKTPEAKKLDNPFILSPKAMSVLQSSDVQGAALLGKNIIGSNTSIASLQSMTATSPLSTGDWTNSKIVPAIIPLSLASFLRGMPIQGGVGPLASFASGPTIPISMASVRTPLTATSWPSVSPMPSSVSVNASVESQAVKVEPQLGNHTLPLAPGTPSSAKQDPLSTAISLTSTSTRIASLLAGGGIPTSVSSPPSSVSHASNSVIDLSSKSNKQMIGSVLTQTSTVATTSSAAATVTLSLPDGLKPMTFAPTLLPLTWATNVPLAAGMTNQTGGTISGAAAGQLRLFAPLSHTAPLTNGQSVNGLMPTVVQLGSSGQMALLQHHPHLQVQPNPAQHLLTQPIVVMTTQTSAGPLNTSGPGLVSVSSANLTTAVSSSSIL</sequence>
<keyword evidence="2" id="KW-0805">Transcription regulation</keyword>